<dbReference type="AlphaFoldDB" id="A0A059XLY1"/>
<dbReference type="OrthoDB" id="400752at2"/>
<protein>
    <submittedName>
        <fullName evidence="1">Putative metal transporter</fullName>
    </submittedName>
</protein>
<evidence type="ECO:0000313" key="2">
    <source>
        <dbReference type="Proteomes" id="UP000027088"/>
    </source>
</evidence>
<evidence type="ECO:0000313" key="1">
    <source>
        <dbReference type="EMBL" id="AIA29539.1"/>
    </source>
</evidence>
<proteinExistence type="predicted"/>
<dbReference type="Proteomes" id="UP000027088">
    <property type="component" value="Chromosome"/>
</dbReference>
<keyword evidence="2" id="KW-1185">Reference proteome</keyword>
<dbReference type="eggNOG" id="COG0428">
    <property type="taxonomic scope" value="Bacteria"/>
</dbReference>
<reference evidence="1 2" key="1">
    <citation type="journal article" date="2014" name="Genome Announc.">
        <title>Complete Genome Sequence of the Bovine Mastitis Pathogen Mycoplasma californicum Strain ST-6T (ATCC 33461T).</title>
        <authorList>
            <person name="Calcutt M.J."/>
            <person name="Foecking M.F."/>
            <person name="Fox L.K."/>
        </authorList>
    </citation>
    <scope>NUCLEOTIDE SEQUENCE [LARGE SCALE GENOMIC DNA]</scope>
    <source>
        <strain evidence="1 2">ST-6</strain>
    </source>
</reference>
<organism evidence="1 2">
    <name type="scientific">Mycoplasmopsis californica</name>
    <dbReference type="NCBI Taxonomy" id="2113"/>
    <lineage>
        <taxon>Bacteria</taxon>
        <taxon>Bacillati</taxon>
        <taxon>Mycoplasmatota</taxon>
        <taxon>Mycoplasmoidales</taxon>
        <taxon>Metamycoplasmataceae</taxon>
        <taxon>Mycoplasmopsis</taxon>
    </lineage>
</organism>
<sequence length="342" mass="38296">MDNKLHNIYQWLSSLPNMNELLSKLIFGLIVSVLLLFIPIFIALIVPLVLKKPRKELSIYIYAFITGMFIILGSFGYLREAIEITSSGKGLVGQNIPIENIYIYNILVIVGGAIIGIGAASLVKFGVYKIIKSKYSKNSIFIHTHEAGHHHKGELAHEHKHEDHIFNSNDIVAVNENSKAKTKSKISALLLLLSHRIPEGLLIGISLHSLINDAQISAISVAFFVSFVLHTIPEEIVFYYRQREMGIKPLNATLISIGALALIIPFIFIGLYGGAALLQNHKLKAIIMAIVGSIMLFTSIVEFLPEFYHHNMKKKRWLLTLAMFFIGVIFTLFILSFHTHGI</sequence>
<accession>A0A059XLY1</accession>
<gene>
    <name evidence="1" type="ORF">MCFN_02000</name>
</gene>
<dbReference type="RefSeq" id="WP_051604565.1">
    <property type="nucleotide sequence ID" value="NZ_AP018943.1"/>
</dbReference>
<dbReference type="KEGG" id="mcr:MCFN_02000"/>
<dbReference type="EMBL" id="CP007521">
    <property type="protein sequence ID" value="AIA29539.1"/>
    <property type="molecule type" value="Genomic_DNA"/>
</dbReference>
<name>A0A059XLY1_9BACT</name>